<accession>A0A0G1GRD9</accession>
<dbReference type="STRING" id="1618738.UV76_C0002G0137"/>
<keyword evidence="1" id="KW-1133">Transmembrane helix</keyword>
<feature type="transmembrane region" description="Helical" evidence="1">
    <location>
        <begin position="6"/>
        <end position="24"/>
    </location>
</feature>
<dbReference type="AlphaFoldDB" id="A0A0G1GRD9"/>
<protein>
    <submittedName>
        <fullName evidence="2">Uncharacterized protein</fullName>
    </submittedName>
</protein>
<reference evidence="2 3" key="1">
    <citation type="journal article" date="2015" name="Nature">
        <title>rRNA introns, odd ribosomes, and small enigmatic genomes across a large radiation of phyla.</title>
        <authorList>
            <person name="Brown C.T."/>
            <person name="Hug L.A."/>
            <person name="Thomas B.C."/>
            <person name="Sharon I."/>
            <person name="Castelle C.J."/>
            <person name="Singh A."/>
            <person name="Wilkins M.J."/>
            <person name="Williams K.H."/>
            <person name="Banfield J.F."/>
        </authorList>
    </citation>
    <scope>NUCLEOTIDE SEQUENCE [LARGE SCALE GENOMIC DNA]</scope>
</reference>
<gene>
    <name evidence="2" type="ORF">UV76_C0002G0137</name>
</gene>
<name>A0A0G1GRD9_9BACT</name>
<keyword evidence="1" id="KW-0472">Membrane</keyword>
<dbReference type="EMBL" id="LCFS01000002">
    <property type="protein sequence ID" value="KKT01224.1"/>
    <property type="molecule type" value="Genomic_DNA"/>
</dbReference>
<evidence type="ECO:0000313" key="3">
    <source>
        <dbReference type="Proteomes" id="UP000034646"/>
    </source>
</evidence>
<organism evidence="2 3">
    <name type="scientific">Candidatus Nomurabacteria bacterium GW2011_GWA2_43_15</name>
    <dbReference type="NCBI Taxonomy" id="1618738"/>
    <lineage>
        <taxon>Bacteria</taxon>
        <taxon>Candidatus Nomuraibacteriota</taxon>
    </lineage>
</organism>
<evidence type="ECO:0000256" key="1">
    <source>
        <dbReference type="SAM" id="Phobius"/>
    </source>
</evidence>
<sequence length="58" mass="6779">MTTLEIILFVFLFLGSFELYGMIMKQKENINQLKDEINELKNPAEDDENPIEIADDLM</sequence>
<keyword evidence="1" id="KW-0812">Transmembrane</keyword>
<dbReference type="Proteomes" id="UP000034646">
    <property type="component" value="Unassembled WGS sequence"/>
</dbReference>
<comment type="caution">
    <text evidence="2">The sequence shown here is derived from an EMBL/GenBank/DDBJ whole genome shotgun (WGS) entry which is preliminary data.</text>
</comment>
<evidence type="ECO:0000313" key="2">
    <source>
        <dbReference type="EMBL" id="KKT01224.1"/>
    </source>
</evidence>
<proteinExistence type="predicted"/>